<protein>
    <submittedName>
        <fullName evidence="2">Uncharacterized protein</fullName>
    </submittedName>
</protein>
<proteinExistence type="predicted"/>
<evidence type="ECO:0000313" key="3">
    <source>
        <dbReference type="Proteomes" id="UP000032673"/>
    </source>
</evidence>
<evidence type="ECO:0000313" key="2">
    <source>
        <dbReference type="EMBL" id="GEN03002.1"/>
    </source>
</evidence>
<reference evidence="1 3" key="1">
    <citation type="submission" date="2012-11" db="EMBL/GenBank/DDBJ databases">
        <title>Whole genome sequence of Acetobacter indonesiensis 5H-1.</title>
        <authorList>
            <person name="Azuma Y."/>
            <person name="Higashiura N."/>
            <person name="Hirakawa H."/>
            <person name="Matsushita K."/>
        </authorList>
    </citation>
    <scope>NUCLEOTIDE SEQUENCE [LARGE SCALE GENOMIC DNA]</scope>
    <source>
        <strain evidence="1 3">5H-1</strain>
    </source>
</reference>
<organism evidence="2 4">
    <name type="scientific">Acetobacter indonesiensis</name>
    <dbReference type="NCBI Taxonomy" id="104101"/>
    <lineage>
        <taxon>Bacteria</taxon>
        <taxon>Pseudomonadati</taxon>
        <taxon>Pseudomonadota</taxon>
        <taxon>Alphaproteobacteria</taxon>
        <taxon>Acetobacterales</taxon>
        <taxon>Acetobacteraceae</taxon>
        <taxon>Acetobacter</taxon>
    </lineage>
</organism>
<dbReference type="Proteomes" id="UP000032673">
    <property type="component" value="Unassembled WGS sequence"/>
</dbReference>
<sequence length="77" mass="8715">MQHSIMMGRRNAAGQLPINCPFEEWNVNTTFRQEYGEIYIFASYFQTENDGQGGLMNVVLQPQDNSLSALQITLSKA</sequence>
<dbReference type="EMBL" id="BJXQ01000004">
    <property type="protein sequence ID" value="GEN03002.1"/>
    <property type="molecule type" value="Genomic_DNA"/>
</dbReference>
<evidence type="ECO:0000313" key="4">
    <source>
        <dbReference type="Proteomes" id="UP000321104"/>
    </source>
</evidence>
<dbReference type="Proteomes" id="UP000321104">
    <property type="component" value="Unassembled WGS sequence"/>
</dbReference>
<comment type="caution">
    <text evidence="2">The sequence shown here is derived from an EMBL/GenBank/DDBJ whole genome shotgun (WGS) entry which is preliminary data.</text>
</comment>
<evidence type="ECO:0000313" key="1">
    <source>
        <dbReference type="EMBL" id="GAN63617.1"/>
    </source>
</evidence>
<dbReference type="AlphaFoldDB" id="A0A6N3T1G8"/>
<reference evidence="2 4" key="2">
    <citation type="submission" date="2019-07" db="EMBL/GenBank/DDBJ databases">
        <title>Whole genome shotgun sequence of Acetobacter indonesiensis NBRC 16471.</title>
        <authorList>
            <person name="Hosoyama A."/>
            <person name="Uohara A."/>
            <person name="Ohji S."/>
            <person name="Ichikawa N."/>
        </authorList>
    </citation>
    <scope>NUCLEOTIDE SEQUENCE [LARGE SCALE GENOMIC DNA]</scope>
    <source>
        <strain evidence="2 4">NBRC 16471</strain>
    </source>
</reference>
<keyword evidence="3" id="KW-1185">Reference proteome</keyword>
<accession>A0A6N3T1G8</accession>
<gene>
    <name evidence="1" type="ORF">Abin_030_160</name>
    <name evidence="2" type="ORF">AIN02nite_10270</name>
</gene>
<name>A0A6N3T1G8_9PROT</name>
<dbReference type="EMBL" id="BAMW01000030">
    <property type="protein sequence ID" value="GAN63617.1"/>
    <property type="molecule type" value="Genomic_DNA"/>
</dbReference>